<feature type="region of interest" description="Disordered" evidence="1">
    <location>
        <begin position="115"/>
        <end position="136"/>
    </location>
</feature>
<dbReference type="AlphaFoldDB" id="A0A6A6HBY3"/>
<sequence length="251" mass="27812">MQLVPTLIFSATFIGPGLSTAIPKELQPRIEPPGAWENPKVVEIDCSRGPETCNADCYGILCWVEPNPVQYIYGNSQRDAQGSGAVALRKLFRQPPQAREARGVFISDDVLRGRDSPEETVMNNADEGGQGEIMNPVPFPDNRAIGESLERQILAHGVSNGQYYLKKFLHTSGNPDYCALLQAIPPDRSRCSAKGKAPADPSRTSVIRAAERGDWRATLFKMMDFDKGDRWVGFPKTPKRGERLEKTSQEH</sequence>
<evidence type="ECO:0000256" key="2">
    <source>
        <dbReference type="SAM" id="SignalP"/>
    </source>
</evidence>
<feature type="signal peptide" evidence="2">
    <location>
        <begin position="1"/>
        <end position="19"/>
    </location>
</feature>
<evidence type="ECO:0000313" key="4">
    <source>
        <dbReference type="Proteomes" id="UP000800092"/>
    </source>
</evidence>
<evidence type="ECO:0000256" key="1">
    <source>
        <dbReference type="SAM" id="MobiDB-lite"/>
    </source>
</evidence>
<protein>
    <submittedName>
        <fullName evidence="3">Uncharacterized protein</fullName>
    </submittedName>
</protein>
<gene>
    <name evidence="3" type="ORF">EV356DRAFT_514087</name>
</gene>
<keyword evidence="4" id="KW-1185">Reference proteome</keyword>
<dbReference type="Proteomes" id="UP000800092">
    <property type="component" value="Unassembled WGS sequence"/>
</dbReference>
<accession>A0A6A6HBY3</accession>
<keyword evidence="2" id="KW-0732">Signal</keyword>
<evidence type="ECO:0000313" key="3">
    <source>
        <dbReference type="EMBL" id="KAF2235557.1"/>
    </source>
</evidence>
<dbReference type="OrthoDB" id="2748312at2759"/>
<dbReference type="EMBL" id="ML991790">
    <property type="protein sequence ID" value="KAF2235557.1"/>
    <property type="molecule type" value="Genomic_DNA"/>
</dbReference>
<proteinExistence type="predicted"/>
<reference evidence="3" key="1">
    <citation type="journal article" date="2020" name="Stud. Mycol.">
        <title>101 Dothideomycetes genomes: a test case for predicting lifestyles and emergence of pathogens.</title>
        <authorList>
            <person name="Haridas S."/>
            <person name="Albert R."/>
            <person name="Binder M."/>
            <person name="Bloem J."/>
            <person name="Labutti K."/>
            <person name="Salamov A."/>
            <person name="Andreopoulos B."/>
            <person name="Baker S."/>
            <person name="Barry K."/>
            <person name="Bills G."/>
            <person name="Bluhm B."/>
            <person name="Cannon C."/>
            <person name="Castanera R."/>
            <person name="Culley D."/>
            <person name="Daum C."/>
            <person name="Ezra D."/>
            <person name="Gonzalez J."/>
            <person name="Henrissat B."/>
            <person name="Kuo A."/>
            <person name="Liang C."/>
            <person name="Lipzen A."/>
            <person name="Lutzoni F."/>
            <person name="Magnuson J."/>
            <person name="Mondo S."/>
            <person name="Nolan M."/>
            <person name="Ohm R."/>
            <person name="Pangilinan J."/>
            <person name="Park H.-J."/>
            <person name="Ramirez L."/>
            <person name="Alfaro M."/>
            <person name="Sun H."/>
            <person name="Tritt A."/>
            <person name="Yoshinaga Y."/>
            <person name="Zwiers L.-H."/>
            <person name="Turgeon B."/>
            <person name="Goodwin S."/>
            <person name="Spatafora J."/>
            <person name="Crous P."/>
            <person name="Grigoriev I."/>
        </authorList>
    </citation>
    <scope>NUCLEOTIDE SEQUENCE</scope>
    <source>
        <strain evidence="3">Tuck. ex Michener</strain>
    </source>
</reference>
<name>A0A6A6HBY3_VIRVR</name>
<organism evidence="3 4">
    <name type="scientific">Viridothelium virens</name>
    <name type="common">Speckled blister lichen</name>
    <name type="synonym">Trypethelium virens</name>
    <dbReference type="NCBI Taxonomy" id="1048519"/>
    <lineage>
        <taxon>Eukaryota</taxon>
        <taxon>Fungi</taxon>
        <taxon>Dikarya</taxon>
        <taxon>Ascomycota</taxon>
        <taxon>Pezizomycotina</taxon>
        <taxon>Dothideomycetes</taxon>
        <taxon>Dothideomycetes incertae sedis</taxon>
        <taxon>Trypetheliales</taxon>
        <taxon>Trypetheliaceae</taxon>
        <taxon>Viridothelium</taxon>
    </lineage>
</organism>
<feature type="chain" id="PRO_5025513508" evidence="2">
    <location>
        <begin position="20"/>
        <end position="251"/>
    </location>
</feature>